<dbReference type="Pfam" id="PF22037">
    <property type="entry name" value="PSD13_N"/>
    <property type="match status" value="1"/>
</dbReference>
<evidence type="ECO:0000259" key="9">
    <source>
        <dbReference type="PROSITE" id="PS50250"/>
    </source>
</evidence>
<evidence type="ECO:0000256" key="3">
    <source>
        <dbReference type="ARBA" id="ARBA00011441"/>
    </source>
</evidence>
<dbReference type="PANTHER" id="PTHR10539:SF0">
    <property type="entry name" value="26S PROTEASOME NON-ATPASE REGULATORY SUBUNIT 13"/>
    <property type="match status" value="1"/>
</dbReference>
<dbReference type="SUPFAM" id="SSF46785">
    <property type="entry name" value="Winged helix' DNA-binding domain"/>
    <property type="match status" value="1"/>
</dbReference>
<proteinExistence type="inferred from homology"/>
<name>A0ABQ7PRU9_PLUXY</name>
<dbReference type="EMBL" id="JAHIBW010000030">
    <property type="protein sequence ID" value="KAG7295708.1"/>
    <property type="molecule type" value="Genomic_DNA"/>
</dbReference>
<dbReference type="InterPro" id="IPR054179">
    <property type="entry name" value="PSD13_N"/>
</dbReference>
<comment type="similarity">
    <text evidence="2">Belongs to the proteasome subunit S11 family.</text>
</comment>
<feature type="domain" description="PCI" evidence="9">
    <location>
        <begin position="173"/>
        <end position="347"/>
    </location>
</feature>
<gene>
    <name evidence="10" type="ORF">JYU34_021998</name>
</gene>
<sequence>MATSVKFAVVDVNDFLTKKQTNEPSLAADWAKLEELYNKKLWHQVTLKLQEFVKHPFLQTGDNLIQLYNNFLSTFENKINPLSLVEIVAVIVEQYKDKKEAIAFLEKIEQKVKINDEATALCKVLQGQIYLEQLNDLDSTERVIGELEGSLEDADGVTPVHGRFYKLASEYYRVRGPMSKYYRAALRYVGCARGGAALPQAERQALALRLALAAVLAHDVYDLAELVAHPILESLTGTPDEWAIRLVKGVASGDLAAFEQARAAAPCPELRQADRQLKQKIAILCLMEMAFNRPSSQRALSFAEIAAAARVPPQEVELLVMKALAEKLIRGHIDQVSEVVHVTWVRPRCVSRAAVLQLAARVAAWSSAAAAAAALLDNAATDVLTL</sequence>
<reference evidence="10 11" key="1">
    <citation type="submission" date="2021-06" db="EMBL/GenBank/DDBJ databases">
        <title>A haploid diamondback moth (Plutella xylostella L.) genome assembly resolves 31 chromosomes and identifies a diamide resistance mutation.</title>
        <authorList>
            <person name="Ward C.M."/>
            <person name="Perry K.D."/>
            <person name="Baker G."/>
            <person name="Powis K."/>
            <person name="Heckel D.G."/>
            <person name="Baxter S.W."/>
        </authorList>
    </citation>
    <scope>NUCLEOTIDE SEQUENCE [LARGE SCALE GENOMIC DNA]</scope>
    <source>
        <strain evidence="10 11">LV</strain>
        <tissue evidence="10">Single pupa</tissue>
    </source>
</reference>
<dbReference type="Proteomes" id="UP000823941">
    <property type="component" value="Chromosome 30"/>
</dbReference>
<evidence type="ECO:0000256" key="7">
    <source>
        <dbReference type="ARBA" id="ARBA00031303"/>
    </source>
</evidence>
<dbReference type="PROSITE" id="PS50250">
    <property type="entry name" value="PCI"/>
    <property type="match status" value="1"/>
</dbReference>
<comment type="subunit">
    <text evidence="3">Component of the 19S proteasome regulatory particle complex. The 26S proteasome consists of a 20S core particle (CP) and two 19S regulatory subunits (RP). The regulatory particle is made of a lid composed of 9 subunits including PSMD13, a base containing 6 ATPases and few additional components.</text>
</comment>
<evidence type="ECO:0000256" key="6">
    <source>
        <dbReference type="ARBA" id="ARBA00029749"/>
    </source>
</evidence>
<evidence type="ECO:0000256" key="4">
    <source>
        <dbReference type="ARBA" id="ARBA00015732"/>
    </source>
</evidence>
<comment type="function">
    <text evidence="1">Component of the 26S proteasome, a multiprotein complex involved in the ATP-dependent degradation of ubiquitinated proteins. This complex plays a key role in the maintenance of protein homeostasis by removing misfolded or damaged proteins, which could impair cellular functions, and by removing proteins whose functions are no longer required. Therefore, the proteasome participates in numerous cellular processes, including cell cycle progression, apoptosis, or DNA damage repair.</text>
</comment>
<dbReference type="InterPro" id="IPR036390">
    <property type="entry name" value="WH_DNA-bd_sf"/>
</dbReference>
<evidence type="ECO:0000256" key="5">
    <source>
        <dbReference type="ARBA" id="ARBA00022942"/>
    </source>
</evidence>
<dbReference type="Pfam" id="PF01399">
    <property type="entry name" value="PCI"/>
    <property type="match status" value="1"/>
</dbReference>
<dbReference type="InterPro" id="IPR000717">
    <property type="entry name" value="PCI_dom"/>
</dbReference>
<dbReference type="PANTHER" id="PTHR10539">
    <property type="entry name" value="26S PROTEASOME NON-ATPASE REGULATORY SUBUNIT 13"/>
    <property type="match status" value="1"/>
</dbReference>
<dbReference type="SMART" id="SM00088">
    <property type="entry name" value="PINT"/>
    <property type="match status" value="1"/>
</dbReference>
<keyword evidence="11" id="KW-1185">Reference proteome</keyword>
<protein>
    <recommendedName>
        <fullName evidence="4">26S proteasome non-ATPase regulatory subunit 13</fullName>
    </recommendedName>
    <alternativeName>
        <fullName evidence="6">26S proteasome regulatory subunit RPN9</fullName>
    </alternativeName>
    <alternativeName>
        <fullName evidence="8">26S proteasome regulatory subunit S11</fullName>
    </alternativeName>
    <alternativeName>
        <fullName evidence="7">26S proteasome regulatory subunit p40.5</fullName>
    </alternativeName>
</protein>
<accession>A0ABQ7PRU9</accession>
<keyword evidence="5" id="KW-0647">Proteasome</keyword>
<dbReference type="InterPro" id="IPR035298">
    <property type="entry name" value="PSMD13"/>
</dbReference>
<comment type="caution">
    <text evidence="10">The sequence shown here is derived from an EMBL/GenBank/DDBJ whole genome shotgun (WGS) entry which is preliminary data.</text>
</comment>
<evidence type="ECO:0000256" key="8">
    <source>
        <dbReference type="ARBA" id="ARBA00032323"/>
    </source>
</evidence>
<evidence type="ECO:0000313" key="10">
    <source>
        <dbReference type="EMBL" id="KAG7295708.1"/>
    </source>
</evidence>
<evidence type="ECO:0000256" key="1">
    <source>
        <dbReference type="ARBA" id="ARBA00002362"/>
    </source>
</evidence>
<evidence type="ECO:0000256" key="2">
    <source>
        <dbReference type="ARBA" id="ARBA00006207"/>
    </source>
</evidence>
<organism evidence="10 11">
    <name type="scientific">Plutella xylostella</name>
    <name type="common">Diamondback moth</name>
    <name type="synonym">Plutella maculipennis</name>
    <dbReference type="NCBI Taxonomy" id="51655"/>
    <lineage>
        <taxon>Eukaryota</taxon>
        <taxon>Metazoa</taxon>
        <taxon>Ecdysozoa</taxon>
        <taxon>Arthropoda</taxon>
        <taxon>Hexapoda</taxon>
        <taxon>Insecta</taxon>
        <taxon>Pterygota</taxon>
        <taxon>Neoptera</taxon>
        <taxon>Endopterygota</taxon>
        <taxon>Lepidoptera</taxon>
        <taxon>Glossata</taxon>
        <taxon>Ditrysia</taxon>
        <taxon>Yponomeutoidea</taxon>
        <taxon>Plutellidae</taxon>
        <taxon>Plutella</taxon>
    </lineage>
</organism>
<evidence type="ECO:0000313" key="11">
    <source>
        <dbReference type="Proteomes" id="UP000823941"/>
    </source>
</evidence>